<dbReference type="GO" id="GO:0043565">
    <property type="term" value="F:sequence-specific DNA binding"/>
    <property type="evidence" value="ECO:0007669"/>
    <property type="project" value="InterPro"/>
</dbReference>
<dbReference type="Pfam" id="PF12833">
    <property type="entry name" value="HTH_18"/>
    <property type="match status" value="1"/>
</dbReference>
<dbReference type="AlphaFoldDB" id="A0A1H4YFY1"/>
<evidence type="ECO:0000256" key="3">
    <source>
        <dbReference type="ARBA" id="ARBA00023163"/>
    </source>
</evidence>
<dbReference type="PANTHER" id="PTHR46796">
    <property type="entry name" value="HTH-TYPE TRANSCRIPTIONAL ACTIVATOR RHAS-RELATED"/>
    <property type="match status" value="1"/>
</dbReference>
<keyword evidence="2 5" id="KW-0238">DNA-binding</keyword>
<keyword evidence="3" id="KW-0804">Transcription</keyword>
<dbReference type="InterPro" id="IPR050204">
    <property type="entry name" value="AraC_XylS_family_regulators"/>
</dbReference>
<dbReference type="SUPFAM" id="SSF46689">
    <property type="entry name" value="Homeodomain-like"/>
    <property type="match status" value="1"/>
</dbReference>
<dbReference type="PROSITE" id="PS01124">
    <property type="entry name" value="HTH_ARAC_FAMILY_2"/>
    <property type="match status" value="1"/>
</dbReference>
<dbReference type="EMBL" id="FNRT01000002">
    <property type="protein sequence ID" value="SED15944.1"/>
    <property type="molecule type" value="Genomic_DNA"/>
</dbReference>
<evidence type="ECO:0000259" key="4">
    <source>
        <dbReference type="PROSITE" id="PS01124"/>
    </source>
</evidence>
<keyword evidence="1" id="KW-0805">Transcription regulation</keyword>
<proteinExistence type="predicted"/>
<dbReference type="GO" id="GO:0003700">
    <property type="term" value="F:DNA-binding transcription factor activity"/>
    <property type="evidence" value="ECO:0007669"/>
    <property type="project" value="InterPro"/>
</dbReference>
<dbReference type="Gene3D" id="1.10.10.60">
    <property type="entry name" value="Homeodomain-like"/>
    <property type="match status" value="1"/>
</dbReference>
<dbReference type="InterPro" id="IPR018060">
    <property type="entry name" value="HTH_AraC"/>
</dbReference>
<protein>
    <submittedName>
        <fullName evidence="5">AraC-type DNA-binding protein</fullName>
    </submittedName>
</protein>
<dbReference type="Proteomes" id="UP000198742">
    <property type="component" value="Unassembled WGS sequence"/>
</dbReference>
<dbReference type="STRING" id="402596.SAMN04489844_3802"/>
<dbReference type="SMART" id="SM00342">
    <property type="entry name" value="HTH_ARAC"/>
    <property type="match status" value="1"/>
</dbReference>
<accession>A0A1H4YFY1</accession>
<dbReference type="PANTHER" id="PTHR46796:SF15">
    <property type="entry name" value="BLL1074 PROTEIN"/>
    <property type="match status" value="1"/>
</dbReference>
<evidence type="ECO:0000313" key="5">
    <source>
        <dbReference type="EMBL" id="SED15944.1"/>
    </source>
</evidence>
<dbReference type="OrthoDB" id="2559672at2"/>
<sequence length="271" mass="28706">MAAVHPALAPWVRSIVAYDVAFAGPGVHIGMPSTDLTFVLPLDEPLAVSWDGDPGSRTVGWSSVSGLHTTAAAIHHGGHQRGLQLSLTTAGARALWGVPAGAMAGQLLGLADVDPRLADLPERLAHEDSWEARLAVLEHALLDAVRRRPPPQPRPEVGRAMALLTRGVPVAAAADDVGYSRRRLTTLVHDEVGVSPKTYQRLARFSGAHARMRAAALAGELSVARVAADSGYADQAHLAREWTDFAGCSPTEWVRREFPIVQATGGQEATA</sequence>
<dbReference type="InterPro" id="IPR009057">
    <property type="entry name" value="Homeodomain-like_sf"/>
</dbReference>
<name>A0A1H4YFY1_9ACTN</name>
<evidence type="ECO:0000313" key="6">
    <source>
        <dbReference type="Proteomes" id="UP000198742"/>
    </source>
</evidence>
<keyword evidence="6" id="KW-1185">Reference proteome</keyword>
<evidence type="ECO:0000256" key="2">
    <source>
        <dbReference type="ARBA" id="ARBA00023125"/>
    </source>
</evidence>
<organism evidence="5 6">
    <name type="scientific">Nocardioides exalbidus</name>
    <dbReference type="NCBI Taxonomy" id="402596"/>
    <lineage>
        <taxon>Bacteria</taxon>
        <taxon>Bacillati</taxon>
        <taxon>Actinomycetota</taxon>
        <taxon>Actinomycetes</taxon>
        <taxon>Propionibacteriales</taxon>
        <taxon>Nocardioidaceae</taxon>
        <taxon>Nocardioides</taxon>
    </lineage>
</organism>
<reference evidence="6" key="1">
    <citation type="submission" date="2016-10" db="EMBL/GenBank/DDBJ databases">
        <authorList>
            <person name="Varghese N."/>
            <person name="Submissions S."/>
        </authorList>
    </citation>
    <scope>NUCLEOTIDE SEQUENCE [LARGE SCALE GENOMIC DNA]</scope>
    <source>
        <strain evidence="6">DSM 22017</strain>
    </source>
</reference>
<evidence type="ECO:0000256" key="1">
    <source>
        <dbReference type="ARBA" id="ARBA00023015"/>
    </source>
</evidence>
<feature type="domain" description="HTH araC/xylS-type" evidence="4">
    <location>
        <begin position="164"/>
        <end position="256"/>
    </location>
</feature>
<gene>
    <name evidence="5" type="ORF">SAMN04489844_3802</name>
</gene>
<dbReference type="RefSeq" id="WP_090971093.1">
    <property type="nucleotide sequence ID" value="NZ_FNRT01000002.1"/>
</dbReference>